<dbReference type="InterPro" id="IPR019734">
    <property type="entry name" value="TPR_rpt"/>
</dbReference>
<reference evidence="3" key="1">
    <citation type="submission" date="2020-10" db="EMBL/GenBank/DDBJ databases">
        <authorList>
            <person name="Castelo-Branco R."/>
            <person name="Eusebio N."/>
            <person name="Adriana R."/>
            <person name="Vieira A."/>
            <person name="Brugerolle De Fraissinette N."/>
            <person name="Rezende De Castro R."/>
            <person name="Schneider M.P."/>
            <person name="Vasconcelos V."/>
            <person name="Leao P.N."/>
        </authorList>
    </citation>
    <scope>NUCLEOTIDE SEQUENCE</scope>
    <source>
        <strain evidence="3">LEGE 11479</strain>
    </source>
</reference>
<keyword evidence="4" id="KW-1185">Reference proteome</keyword>
<accession>A0A929F761</accession>
<evidence type="ECO:0000256" key="1">
    <source>
        <dbReference type="PROSITE-ProRule" id="PRU00339"/>
    </source>
</evidence>
<dbReference type="Gene3D" id="1.25.40.10">
    <property type="entry name" value="Tetratricopeptide repeat domain"/>
    <property type="match status" value="1"/>
</dbReference>
<dbReference type="SUPFAM" id="SSF48452">
    <property type="entry name" value="TPR-like"/>
    <property type="match status" value="1"/>
</dbReference>
<dbReference type="SMART" id="SM00028">
    <property type="entry name" value="TPR"/>
    <property type="match status" value="1"/>
</dbReference>
<evidence type="ECO:0008006" key="5">
    <source>
        <dbReference type="Google" id="ProtNLM"/>
    </source>
</evidence>
<dbReference type="RefSeq" id="WP_193994511.1">
    <property type="nucleotide sequence ID" value="NZ_JADEXP010000181.1"/>
</dbReference>
<feature type="region of interest" description="Disordered" evidence="2">
    <location>
        <begin position="382"/>
        <end position="403"/>
    </location>
</feature>
<evidence type="ECO:0000313" key="4">
    <source>
        <dbReference type="Proteomes" id="UP000615026"/>
    </source>
</evidence>
<comment type="caution">
    <text evidence="3">The sequence shown here is derived from an EMBL/GenBank/DDBJ whole genome shotgun (WGS) entry which is preliminary data.</text>
</comment>
<protein>
    <recommendedName>
        <fullName evidence="5">Tetratricopeptide repeat protein</fullName>
    </recommendedName>
</protein>
<dbReference type="Proteomes" id="UP000615026">
    <property type="component" value="Unassembled WGS sequence"/>
</dbReference>
<proteinExistence type="predicted"/>
<dbReference type="InterPro" id="IPR011990">
    <property type="entry name" value="TPR-like_helical_dom_sf"/>
</dbReference>
<dbReference type="PROSITE" id="PS50005">
    <property type="entry name" value="TPR"/>
    <property type="match status" value="1"/>
</dbReference>
<sequence>MEHISLLESWIQMAATWQKPVTLSTSRQCVAKTEYIMGRASIIEAYIQRLLAWKQPITPSVIADIAADVGITKGELDAINLKVKTHLTRGNSYGETGDFDRAIEQLTQASALDPVNLEVLHSLAYLHNLRYNQDSNLADQKQALRIAKRCVELDPQDKEALTLVSCLESTVSSPKASRQTKPNIFILIGFLENIFSLAKLSRRTKTKIAVLILFLQQPVKLPTKELLTQLATAVVAGGVAAVGLSLTGGQPPIFSSPAPETSASAPVFDPGPNIPVVFNHPGLLIEPRLSRLGDYDGEDYYKLHGIVINDSGQEVRKLNLKIELLDGDGDPISTINQVAVTNDIIRPGDTESFNLFHKSTAALISVRVSVVDIEQVVEGKTQLSPTPTKDNGKTFVSQSIDKS</sequence>
<gene>
    <name evidence="3" type="ORF">IQ260_18140</name>
</gene>
<dbReference type="EMBL" id="JADEXP010000181">
    <property type="protein sequence ID" value="MBE9068570.1"/>
    <property type="molecule type" value="Genomic_DNA"/>
</dbReference>
<feature type="repeat" description="TPR" evidence="1">
    <location>
        <begin position="83"/>
        <end position="116"/>
    </location>
</feature>
<name>A0A929F761_LEPEC</name>
<organism evidence="3 4">
    <name type="scientific">Leptolyngbya cf. ectocarpi LEGE 11479</name>
    <dbReference type="NCBI Taxonomy" id="1828722"/>
    <lineage>
        <taxon>Bacteria</taxon>
        <taxon>Bacillati</taxon>
        <taxon>Cyanobacteriota</taxon>
        <taxon>Cyanophyceae</taxon>
        <taxon>Leptolyngbyales</taxon>
        <taxon>Leptolyngbyaceae</taxon>
        <taxon>Leptolyngbya group</taxon>
        <taxon>Leptolyngbya</taxon>
    </lineage>
</organism>
<evidence type="ECO:0000256" key="2">
    <source>
        <dbReference type="SAM" id="MobiDB-lite"/>
    </source>
</evidence>
<evidence type="ECO:0000313" key="3">
    <source>
        <dbReference type="EMBL" id="MBE9068570.1"/>
    </source>
</evidence>
<dbReference type="AlphaFoldDB" id="A0A929F761"/>
<keyword evidence="1" id="KW-0802">TPR repeat</keyword>